<gene>
    <name evidence="1" type="ORF">GCM10010421_31990</name>
</gene>
<proteinExistence type="predicted"/>
<protein>
    <submittedName>
        <fullName evidence="1">Uncharacterized protein</fullName>
    </submittedName>
</protein>
<comment type="caution">
    <text evidence="1">The sequence shown here is derived from an EMBL/GenBank/DDBJ whole genome shotgun (WGS) entry which is preliminary data.</text>
</comment>
<accession>A0ABP5X162</accession>
<reference evidence="2" key="1">
    <citation type="journal article" date="2019" name="Int. J. Syst. Evol. Microbiol.">
        <title>The Global Catalogue of Microorganisms (GCM) 10K type strain sequencing project: providing services to taxonomists for standard genome sequencing and annotation.</title>
        <authorList>
            <consortium name="The Broad Institute Genomics Platform"/>
            <consortium name="The Broad Institute Genome Sequencing Center for Infectious Disease"/>
            <person name="Wu L."/>
            <person name="Ma J."/>
        </authorList>
    </citation>
    <scope>NUCLEOTIDE SEQUENCE [LARGE SCALE GENOMIC DNA]</scope>
    <source>
        <strain evidence="2">JCM 6922</strain>
    </source>
</reference>
<sequence>MRNRPRRRLRLRFLSWPNPRLVLTDTPRPGCPHCRGQGWFWSGHPGAEEPDMFPCDCWNYSDVQTLVRLPRFWARRQAVSDEPPF</sequence>
<dbReference type="EMBL" id="BAAATK010000018">
    <property type="protein sequence ID" value="GAA2439338.1"/>
    <property type="molecule type" value="Genomic_DNA"/>
</dbReference>
<evidence type="ECO:0000313" key="2">
    <source>
        <dbReference type="Proteomes" id="UP001500460"/>
    </source>
</evidence>
<organism evidence="1 2">
    <name type="scientific">Streptomyces glaucus</name>
    <dbReference type="NCBI Taxonomy" id="284029"/>
    <lineage>
        <taxon>Bacteria</taxon>
        <taxon>Bacillati</taxon>
        <taxon>Actinomycetota</taxon>
        <taxon>Actinomycetes</taxon>
        <taxon>Kitasatosporales</taxon>
        <taxon>Streptomycetaceae</taxon>
        <taxon>Streptomyces</taxon>
    </lineage>
</organism>
<name>A0ABP5X162_9ACTN</name>
<dbReference type="Proteomes" id="UP001500460">
    <property type="component" value="Unassembled WGS sequence"/>
</dbReference>
<keyword evidence="2" id="KW-1185">Reference proteome</keyword>
<evidence type="ECO:0000313" key="1">
    <source>
        <dbReference type="EMBL" id="GAA2439338.1"/>
    </source>
</evidence>
<dbReference type="RefSeq" id="WP_344603827.1">
    <property type="nucleotide sequence ID" value="NZ_BAAATK010000018.1"/>
</dbReference>